<feature type="domain" description="Glycosyl transferase family 1" evidence="1">
    <location>
        <begin position="189"/>
        <end position="351"/>
    </location>
</feature>
<dbReference type="SUPFAM" id="SSF53756">
    <property type="entry name" value="UDP-Glycosyltransferase/glycogen phosphorylase"/>
    <property type="match status" value="1"/>
</dbReference>
<dbReference type="InterPro" id="IPR050194">
    <property type="entry name" value="Glycosyltransferase_grp1"/>
</dbReference>
<dbReference type="PANTHER" id="PTHR45947:SF3">
    <property type="entry name" value="SULFOQUINOVOSYL TRANSFERASE SQD2"/>
    <property type="match status" value="1"/>
</dbReference>
<comment type="caution">
    <text evidence="2">The sequence shown here is derived from an EMBL/GenBank/DDBJ whole genome shotgun (WGS) entry which is preliminary data.</text>
</comment>
<dbReference type="RefSeq" id="WP_376891147.1">
    <property type="nucleotide sequence ID" value="NZ_JBHULS010000001.1"/>
</dbReference>
<dbReference type="Gene3D" id="3.40.50.2000">
    <property type="entry name" value="Glycogen Phosphorylase B"/>
    <property type="match status" value="2"/>
</dbReference>
<name>A0ABW5KNS0_9FLAO</name>
<proteinExistence type="predicted"/>
<keyword evidence="2" id="KW-0808">Transferase</keyword>
<accession>A0ABW5KNS0</accession>
<dbReference type="GO" id="GO:0016757">
    <property type="term" value="F:glycosyltransferase activity"/>
    <property type="evidence" value="ECO:0007669"/>
    <property type="project" value="UniProtKB-KW"/>
</dbReference>
<gene>
    <name evidence="2" type="ORF">ACFSQP_01070</name>
</gene>
<keyword evidence="2" id="KW-0328">Glycosyltransferase</keyword>
<dbReference type="InterPro" id="IPR001296">
    <property type="entry name" value="Glyco_trans_1"/>
</dbReference>
<organism evidence="2 3">
    <name type="scientific">Bizionia sediminis</name>
    <dbReference type="NCBI Taxonomy" id="1737064"/>
    <lineage>
        <taxon>Bacteria</taxon>
        <taxon>Pseudomonadati</taxon>
        <taxon>Bacteroidota</taxon>
        <taxon>Flavobacteriia</taxon>
        <taxon>Flavobacteriales</taxon>
        <taxon>Flavobacteriaceae</taxon>
        <taxon>Bizionia</taxon>
    </lineage>
</organism>
<dbReference type="EC" id="2.4.-.-" evidence="2"/>
<dbReference type="Pfam" id="PF00534">
    <property type="entry name" value="Glycos_transf_1"/>
    <property type="match status" value="1"/>
</dbReference>
<evidence type="ECO:0000259" key="1">
    <source>
        <dbReference type="Pfam" id="PF00534"/>
    </source>
</evidence>
<evidence type="ECO:0000313" key="2">
    <source>
        <dbReference type="EMBL" id="MFD2550394.1"/>
    </source>
</evidence>
<sequence>MKKIALLHPFSAQAIGLHEQDLYFSHSKPHEQALRALQKQGFAVSIDYFTGRLFTYTKNCLGIKKRFWSVTKPIFKKRHGWRKQYSLFHYLSTIICPADVTIINMSGHGSPYCFKLAQLLVKKQKPYIALIGGMHVANSLKASYYYKNAHHVLVHTAVQKQQLAQQAIFKNLDIRVMPLGVDTTIFVPIEKTLETIELLYVGRISRLKQIELCLKTLAYLIKQQQKPVHLKIIGPISDGCYYDELQVLAKDLNLEPHLTFEGTVKQTDLVPYYQKASLLLLPSAHESFGMVMVEAMACGTPIIAMAGAGGPDELVQNGVNGLLCSKSEFSVLTAALVKDEFAWRTLGKNARQSVLNQWSLEVTCITMEESVNSALK</sequence>
<dbReference type="EMBL" id="JBHULS010000001">
    <property type="protein sequence ID" value="MFD2550394.1"/>
    <property type="molecule type" value="Genomic_DNA"/>
</dbReference>
<protein>
    <submittedName>
        <fullName evidence="2">Glycosyltransferase family 4 protein</fullName>
        <ecNumber evidence="2">2.4.-.-</ecNumber>
    </submittedName>
</protein>
<reference evidence="3" key="1">
    <citation type="journal article" date="2019" name="Int. J. Syst. Evol. Microbiol.">
        <title>The Global Catalogue of Microorganisms (GCM) 10K type strain sequencing project: providing services to taxonomists for standard genome sequencing and annotation.</title>
        <authorList>
            <consortium name="The Broad Institute Genomics Platform"/>
            <consortium name="The Broad Institute Genome Sequencing Center for Infectious Disease"/>
            <person name="Wu L."/>
            <person name="Ma J."/>
        </authorList>
    </citation>
    <scope>NUCLEOTIDE SEQUENCE [LARGE SCALE GENOMIC DNA]</scope>
    <source>
        <strain evidence="3">KCTC 42587</strain>
    </source>
</reference>
<dbReference type="Proteomes" id="UP001597472">
    <property type="component" value="Unassembled WGS sequence"/>
</dbReference>
<evidence type="ECO:0000313" key="3">
    <source>
        <dbReference type="Proteomes" id="UP001597472"/>
    </source>
</evidence>
<dbReference type="CDD" id="cd03801">
    <property type="entry name" value="GT4_PimA-like"/>
    <property type="match status" value="1"/>
</dbReference>
<keyword evidence="3" id="KW-1185">Reference proteome</keyword>
<dbReference type="PANTHER" id="PTHR45947">
    <property type="entry name" value="SULFOQUINOVOSYL TRANSFERASE SQD2"/>
    <property type="match status" value="1"/>
</dbReference>